<dbReference type="EMBL" id="CP115611">
    <property type="protein sequence ID" value="WBW72502.1"/>
    <property type="molecule type" value="Genomic_DNA"/>
</dbReference>
<dbReference type="GO" id="GO:0051301">
    <property type="term" value="P:cell division"/>
    <property type="evidence" value="ECO:0007669"/>
    <property type="project" value="UniProtKB-KW"/>
</dbReference>
<evidence type="ECO:0000256" key="8">
    <source>
        <dbReference type="ARBA" id="ARBA00022618"/>
    </source>
</evidence>
<dbReference type="PANTHER" id="PTHR28222:SF1">
    <property type="entry name" value="DASH COMPLEX SUBUNIT DAD4"/>
    <property type="match status" value="1"/>
</dbReference>
<reference evidence="17 18" key="1">
    <citation type="journal article" date="2023" name="G3 (Bethesda)">
        <title>A high-quality reference genome for the fission yeast Schizosaccharomyces osmophilus.</title>
        <authorList>
            <person name="Jia G.S."/>
            <person name="Zhang W.C."/>
            <person name="Liang Y."/>
            <person name="Liu X.H."/>
            <person name="Rhind N."/>
            <person name="Pidoux A."/>
            <person name="Brysch-Herzberg M."/>
            <person name="Du L.L."/>
        </authorList>
    </citation>
    <scope>NUCLEOTIDE SEQUENCE [LARGE SCALE GENOMIC DNA]</scope>
    <source>
        <strain evidence="17 18">CBS 15793</strain>
    </source>
</reference>
<evidence type="ECO:0000256" key="14">
    <source>
        <dbReference type="ARBA" id="ARBA00023306"/>
    </source>
</evidence>
<dbReference type="GO" id="GO:0008608">
    <property type="term" value="P:attachment of spindle microtubules to kinetochore"/>
    <property type="evidence" value="ECO:0007669"/>
    <property type="project" value="InterPro"/>
</dbReference>
<evidence type="ECO:0000313" key="18">
    <source>
        <dbReference type="Proteomes" id="UP001212411"/>
    </source>
</evidence>
<dbReference type="GeneID" id="80873968"/>
<keyword evidence="6" id="KW-0158">Chromosome</keyword>
<evidence type="ECO:0000256" key="1">
    <source>
        <dbReference type="ARBA" id="ARBA00004123"/>
    </source>
</evidence>
<keyword evidence="12" id="KW-0206">Cytoskeleton</keyword>
<evidence type="ECO:0000256" key="10">
    <source>
        <dbReference type="ARBA" id="ARBA00022776"/>
    </source>
</evidence>
<evidence type="ECO:0000313" key="17">
    <source>
        <dbReference type="EMBL" id="WBW72502.1"/>
    </source>
</evidence>
<dbReference type="RefSeq" id="XP_056036745.1">
    <property type="nucleotide sequence ID" value="XM_056179279.1"/>
</dbReference>
<keyword evidence="8" id="KW-0132">Cell division</keyword>
<evidence type="ECO:0000256" key="2">
    <source>
        <dbReference type="ARBA" id="ARBA00004186"/>
    </source>
</evidence>
<evidence type="ECO:0000256" key="12">
    <source>
        <dbReference type="ARBA" id="ARBA00023212"/>
    </source>
</evidence>
<gene>
    <name evidence="17" type="primary">dad4</name>
    <name evidence="17" type="ORF">SOMG_00485</name>
</gene>
<evidence type="ECO:0000256" key="16">
    <source>
        <dbReference type="ARBA" id="ARBA00030569"/>
    </source>
</evidence>
<comment type="similarity">
    <text evidence="4">Belongs to the DASH complex DAD4 family.</text>
</comment>
<organism evidence="17 18">
    <name type="scientific">Schizosaccharomyces osmophilus</name>
    <dbReference type="NCBI Taxonomy" id="2545709"/>
    <lineage>
        <taxon>Eukaryota</taxon>
        <taxon>Fungi</taxon>
        <taxon>Dikarya</taxon>
        <taxon>Ascomycota</taxon>
        <taxon>Taphrinomycotina</taxon>
        <taxon>Schizosaccharomycetes</taxon>
        <taxon>Schizosaccharomycetales</taxon>
        <taxon>Schizosaccharomycetaceae</taxon>
        <taxon>Schizosaccharomyces</taxon>
    </lineage>
</organism>
<protein>
    <recommendedName>
        <fullName evidence="5">DASH complex subunit DAD4</fullName>
    </recommendedName>
    <alternativeName>
        <fullName evidence="16">Outer kinetochore protein DAD4</fullName>
    </alternativeName>
</protein>
<evidence type="ECO:0000256" key="5">
    <source>
        <dbReference type="ARBA" id="ARBA00020259"/>
    </source>
</evidence>
<evidence type="ECO:0000256" key="3">
    <source>
        <dbReference type="ARBA" id="ARBA00004629"/>
    </source>
</evidence>
<dbReference type="Proteomes" id="UP001212411">
    <property type="component" value="Chromosome 1"/>
</dbReference>
<keyword evidence="11" id="KW-0995">Kinetochore</keyword>
<evidence type="ECO:0000256" key="6">
    <source>
        <dbReference type="ARBA" id="ARBA00022454"/>
    </source>
</evidence>
<evidence type="ECO:0000256" key="7">
    <source>
        <dbReference type="ARBA" id="ARBA00022490"/>
    </source>
</evidence>
<keyword evidence="10" id="KW-0498">Mitosis</keyword>
<dbReference type="GO" id="GO:0072686">
    <property type="term" value="C:mitotic spindle"/>
    <property type="evidence" value="ECO:0007669"/>
    <property type="project" value="InterPro"/>
</dbReference>
<proteinExistence type="inferred from homology"/>
<comment type="subcellular location">
    <subcellularLocation>
        <location evidence="3">Chromosome</location>
        <location evidence="3">Centromere</location>
        <location evidence="3">Kinetochore</location>
    </subcellularLocation>
    <subcellularLocation>
        <location evidence="2">Cytoplasm</location>
        <location evidence="2">Cytoskeleton</location>
        <location evidence="2">Spindle</location>
    </subcellularLocation>
    <subcellularLocation>
        <location evidence="1">Nucleus</location>
    </subcellularLocation>
</comment>
<keyword evidence="13" id="KW-0539">Nucleus</keyword>
<evidence type="ECO:0000256" key="4">
    <source>
        <dbReference type="ARBA" id="ARBA00009754"/>
    </source>
</evidence>
<dbReference type="GO" id="GO:0042729">
    <property type="term" value="C:DASH complex"/>
    <property type="evidence" value="ECO:0007669"/>
    <property type="project" value="InterPro"/>
</dbReference>
<keyword evidence="18" id="KW-1185">Reference proteome</keyword>
<dbReference type="AlphaFoldDB" id="A0AAE9WA12"/>
<evidence type="ECO:0000256" key="9">
    <source>
        <dbReference type="ARBA" id="ARBA00022701"/>
    </source>
</evidence>
<dbReference type="Pfam" id="PF08650">
    <property type="entry name" value="DASH_Dad4"/>
    <property type="match status" value="1"/>
</dbReference>
<evidence type="ECO:0000256" key="15">
    <source>
        <dbReference type="ARBA" id="ARBA00023328"/>
    </source>
</evidence>
<name>A0AAE9WA12_9SCHI</name>
<keyword evidence="9" id="KW-0493">Microtubule</keyword>
<dbReference type="PANTHER" id="PTHR28222">
    <property type="entry name" value="DASH COMPLEX SUBUNIT DAD4"/>
    <property type="match status" value="1"/>
</dbReference>
<evidence type="ECO:0000256" key="13">
    <source>
        <dbReference type="ARBA" id="ARBA00023242"/>
    </source>
</evidence>
<dbReference type="KEGG" id="som:SOMG_00485"/>
<sequence>MNNPMEEQQSALLGRIVNNVEKLNENVCRLNHALQNINMSNMNVELISQMWANYARNAKFHLEETGNLKDPI</sequence>
<accession>A0AAE9WA12</accession>
<keyword evidence="7" id="KW-0963">Cytoplasm</keyword>
<keyword evidence="14" id="KW-0131">Cell cycle</keyword>
<dbReference type="InterPro" id="IPR013959">
    <property type="entry name" value="DASH_Dad4"/>
</dbReference>
<evidence type="ECO:0000256" key="11">
    <source>
        <dbReference type="ARBA" id="ARBA00022838"/>
    </source>
</evidence>
<dbReference type="GO" id="GO:0005874">
    <property type="term" value="C:microtubule"/>
    <property type="evidence" value="ECO:0007669"/>
    <property type="project" value="UniProtKB-KW"/>
</dbReference>
<keyword evidence="15" id="KW-0137">Centromere</keyword>